<evidence type="ECO:0008006" key="4">
    <source>
        <dbReference type="Google" id="ProtNLM"/>
    </source>
</evidence>
<feature type="compositionally biased region" description="Basic residues" evidence="1">
    <location>
        <begin position="76"/>
        <end position="91"/>
    </location>
</feature>
<evidence type="ECO:0000256" key="1">
    <source>
        <dbReference type="SAM" id="MobiDB-lite"/>
    </source>
</evidence>
<feature type="compositionally biased region" description="Basic and acidic residues" evidence="1">
    <location>
        <begin position="28"/>
        <end position="40"/>
    </location>
</feature>
<feature type="compositionally biased region" description="Basic and acidic residues" evidence="1">
    <location>
        <begin position="501"/>
        <end position="514"/>
    </location>
</feature>
<name>A0A9P8C0U0_9HELO</name>
<accession>A0A9P8C0U0</accession>
<keyword evidence="3" id="KW-1185">Reference proteome</keyword>
<organism evidence="2 3">
    <name type="scientific">Amylocarpus encephaloides</name>
    <dbReference type="NCBI Taxonomy" id="45428"/>
    <lineage>
        <taxon>Eukaryota</taxon>
        <taxon>Fungi</taxon>
        <taxon>Dikarya</taxon>
        <taxon>Ascomycota</taxon>
        <taxon>Pezizomycotina</taxon>
        <taxon>Leotiomycetes</taxon>
        <taxon>Helotiales</taxon>
        <taxon>Helotiales incertae sedis</taxon>
        <taxon>Amylocarpus</taxon>
    </lineage>
</organism>
<evidence type="ECO:0000313" key="2">
    <source>
        <dbReference type="EMBL" id="KAG9229242.1"/>
    </source>
</evidence>
<evidence type="ECO:0000313" key="3">
    <source>
        <dbReference type="Proteomes" id="UP000824998"/>
    </source>
</evidence>
<sequence length="514" mass="58125">MSLHLHSSTRRPEPLKDTDYDHVISLIDHTKKPSPIRREATGLSIEVAAPTSDIDSDSSSRRHSSVPLHKSDSKHHPTHKLRKEISKRKYRKYQDRGGQGNKVDVEAGADEVDDSTDEQDGEDEGAAEPVQRGRPKSREQKQKEAESAIDVLYENQRGLFLCGIALFSASALGNLDPAPWTNIAHKTSATSTTNAQVPDPSWEWAWKDWSVNHENDVDEDGWEYSFAFSNKFSWHGRSWWKSFVRRRAWIRKRVKKHSGYQTQPLAHRLNSDYFTIYPAANRSRSRASTNTDADARRFSIDRLSKRDMEEVVQEDICDITALMAVLKTASIDREKLEAIENFIINGGDDLYYLRERMHDIMHMFVFQASRKILLGHLHQMYNAAAAQKDQVDGTGDGDDKIESPRKRRLANLSAGLEHADEEVKKLEYWSDVKEMTERGETKGAVDDSKGWDPKRWEGIDDSGPKDVLSKAEIAGDIKEPRANGKNGASVWSNGKSNGNTKGKDKGKGKETAIE</sequence>
<gene>
    <name evidence="2" type="ORF">BJ875DRAFT_475436</name>
</gene>
<protein>
    <recommendedName>
        <fullName evidence="4">Peroxin/Ferlin domain-containing protein</fullName>
    </recommendedName>
</protein>
<dbReference type="EMBL" id="MU251797">
    <property type="protein sequence ID" value="KAG9229242.1"/>
    <property type="molecule type" value="Genomic_DNA"/>
</dbReference>
<comment type="caution">
    <text evidence="2">The sequence shown here is derived from an EMBL/GenBank/DDBJ whole genome shotgun (WGS) entry which is preliminary data.</text>
</comment>
<dbReference type="OrthoDB" id="72441at2759"/>
<reference evidence="2" key="1">
    <citation type="journal article" date="2021" name="IMA Fungus">
        <title>Genomic characterization of three marine fungi, including Emericellopsis atlantica sp. nov. with signatures of a generalist lifestyle and marine biomass degradation.</title>
        <authorList>
            <person name="Hagestad O.C."/>
            <person name="Hou L."/>
            <person name="Andersen J.H."/>
            <person name="Hansen E.H."/>
            <person name="Altermark B."/>
            <person name="Li C."/>
            <person name="Kuhnert E."/>
            <person name="Cox R.J."/>
            <person name="Crous P.W."/>
            <person name="Spatafora J.W."/>
            <person name="Lail K."/>
            <person name="Amirebrahimi M."/>
            <person name="Lipzen A."/>
            <person name="Pangilinan J."/>
            <person name="Andreopoulos W."/>
            <person name="Hayes R.D."/>
            <person name="Ng V."/>
            <person name="Grigoriev I.V."/>
            <person name="Jackson S.A."/>
            <person name="Sutton T.D.S."/>
            <person name="Dobson A.D.W."/>
            <person name="Rama T."/>
        </authorList>
    </citation>
    <scope>NUCLEOTIDE SEQUENCE</scope>
    <source>
        <strain evidence="2">TRa018bII</strain>
    </source>
</reference>
<feature type="compositionally biased region" description="Basic and acidic residues" evidence="1">
    <location>
        <begin position="436"/>
        <end position="482"/>
    </location>
</feature>
<feature type="compositionally biased region" description="Acidic residues" evidence="1">
    <location>
        <begin position="107"/>
        <end position="126"/>
    </location>
</feature>
<dbReference type="AlphaFoldDB" id="A0A9P8C0U0"/>
<dbReference type="Proteomes" id="UP000824998">
    <property type="component" value="Unassembled WGS sequence"/>
</dbReference>
<feature type="region of interest" description="Disordered" evidence="1">
    <location>
        <begin position="28"/>
        <end position="142"/>
    </location>
</feature>
<feature type="region of interest" description="Disordered" evidence="1">
    <location>
        <begin position="436"/>
        <end position="514"/>
    </location>
</feature>
<proteinExistence type="predicted"/>